<dbReference type="EMBL" id="KQ947407">
    <property type="protein sequence ID" value="KUJ21643.1"/>
    <property type="molecule type" value="Genomic_DNA"/>
</dbReference>
<dbReference type="InParanoid" id="A0A194XN94"/>
<dbReference type="Proteomes" id="UP000070700">
    <property type="component" value="Unassembled WGS sequence"/>
</dbReference>
<evidence type="ECO:0000313" key="2">
    <source>
        <dbReference type="Proteomes" id="UP000070700"/>
    </source>
</evidence>
<name>A0A194XN94_MOLSC</name>
<protein>
    <submittedName>
        <fullName evidence="1">Uncharacterized protein</fullName>
    </submittedName>
</protein>
<evidence type="ECO:0000313" key="1">
    <source>
        <dbReference type="EMBL" id="KUJ21643.1"/>
    </source>
</evidence>
<dbReference type="GeneID" id="28829075"/>
<dbReference type="RefSeq" id="XP_018075998.1">
    <property type="nucleotide sequence ID" value="XM_018219349.1"/>
</dbReference>
<organism evidence="1 2">
    <name type="scientific">Mollisia scopiformis</name>
    <name type="common">Conifer needle endophyte fungus</name>
    <name type="synonym">Phialocephala scopiformis</name>
    <dbReference type="NCBI Taxonomy" id="149040"/>
    <lineage>
        <taxon>Eukaryota</taxon>
        <taxon>Fungi</taxon>
        <taxon>Dikarya</taxon>
        <taxon>Ascomycota</taxon>
        <taxon>Pezizomycotina</taxon>
        <taxon>Leotiomycetes</taxon>
        <taxon>Helotiales</taxon>
        <taxon>Mollisiaceae</taxon>
        <taxon>Mollisia</taxon>
    </lineage>
</organism>
<gene>
    <name evidence="1" type="ORF">LY89DRAFT_729156</name>
</gene>
<accession>A0A194XN94</accession>
<dbReference type="OrthoDB" id="3783539at2759"/>
<proteinExistence type="predicted"/>
<reference evidence="1 2" key="1">
    <citation type="submission" date="2015-10" db="EMBL/GenBank/DDBJ databases">
        <title>Full genome of DAOMC 229536 Phialocephala scopiformis, a fungal endophyte of spruce producing the potent anti-insectan compound rugulosin.</title>
        <authorList>
            <consortium name="DOE Joint Genome Institute"/>
            <person name="Walker A.K."/>
            <person name="Frasz S.L."/>
            <person name="Seifert K.A."/>
            <person name="Miller J.D."/>
            <person name="Mondo S.J."/>
            <person name="Labutti K."/>
            <person name="Lipzen A."/>
            <person name="Dockter R."/>
            <person name="Kennedy M."/>
            <person name="Grigoriev I.V."/>
            <person name="Spatafora J.W."/>
        </authorList>
    </citation>
    <scope>NUCLEOTIDE SEQUENCE [LARGE SCALE GENOMIC DNA]</scope>
    <source>
        <strain evidence="1 2">CBS 120377</strain>
    </source>
</reference>
<dbReference type="KEGG" id="psco:LY89DRAFT_729156"/>
<dbReference type="AlphaFoldDB" id="A0A194XN94"/>
<keyword evidence="2" id="KW-1185">Reference proteome</keyword>
<sequence>MDQKEMNLELKSQVIDRSYVDQKKLVQKLKNRYGQGPDGKNNFKIQLRLNRYTIMFPANAETLTEGEINEVCLV</sequence>